<evidence type="ECO:0000256" key="2">
    <source>
        <dbReference type="SAM" id="Phobius"/>
    </source>
</evidence>
<feature type="compositionally biased region" description="Basic and acidic residues" evidence="1">
    <location>
        <begin position="898"/>
        <end position="930"/>
    </location>
</feature>
<accession>A0A4V4LTR5</accession>
<dbReference type="GO" id="GO:0004366">
    <property type="term" value="F:glycerol-3-phosphate O-acyltransferase activity"/>
    <property type="evidence" value="ECO:0007669"/>
    <property type="project" value="TreeGrafter"/>
</dbReference>
<dbReference type="EMBL" id="SPNW01000013">
    <property type="protein sequence ID" value="TIA91263.1"/>
    <property type="molecule type" value="Genomic_DNA"/>
</dbReference>
<feature type="compositionally biased region" description="Basic and acidic residues" evidence="1">
    <location>
        <begin position="848"/>
        <end position="859"/>
    </location>
</feature>
<keyword evidence="2" id="KW-0812">Transmembrane</keyword>
<feature type="compositionally biased region" description="Basic and acidic residues" evidence="1">
    <location>
        <begin position="628"/>
        <end position="641"/>
    </location>
</feature>
<keyword evidence="5" id="KW-1185">Reference proteome</keyword>
<protein>
    <recommendedName>
        <fullName evidence="3">Phospholipid/glycerol acyltransferase domain-containing protein</fullName>
    </recommendedName>
</protein>
<dbReference type="AlphaFoldDB" id="A0A4V4LTR5"/>
<feature type="compositionally biased region" description="Basic and acidic residues" evidence="1">
    <location>
        <begin position="871"/>
        <end position="886"/>
    </location>
</feature>
<name>A0A4V4LTR5_9BASI</name>
<keyword evidence="2" id="KW-1133">Transmembrane helix</keyword>
<dbReference type="GO" id="GO:0008654">
    <property type="term" value="P:phospholipid biosynthetic process"/>
    <property type="evidence" value="ECO:0007669"/>
    <property type="project" value="TreeGrafter"/>
</dbReference>
<keyword evidence="2" id="KW-0472">Membrane</keyword>
<dbReference type="InterPro" id="IPR002123">
    <property type="entry name" value="Plipid/glycerol_acylTrfase"/>
</dbReference>
<evidence type="ECO:0000256" key="1">
    <source>
        <dbReference type="SAM" id="MobiDB-lite"/>
    </source>
</evidence>
<dbReference type="OrthoDB" id="2427554at2759"/>
<feature type="region of interest" description="Disordered" evidence="1">
    <location>
        <begin position="848"/>
        <end position="954"/>
    </location>
</feature>
<organism evidence="4 5">
    <name type="scientific">Wallemia hederae</name>
    <dbReference type="NCBI Taxonomy" id="1540922"/>
    <lineage>
        <taxon>Eukaryota</taxon>
        <taxon>Fungi</taxon>
        <taxon>Dikarya</taxon>
        <taxon>Basidiomycota</taxon>
        <taxon>Wallemiomycotina</taxon>
        <taxon>Wallemiomycetes</taxon>
        <taxon>Wallemiales</taxon>
        <taxon>Wallemiaceae</taxon>
        <taxon>Wallemia</taxon>
    </lineage>
</organism>
<feature type="region of interest" description="Disordered" evidence="1">
    <location>
        <begin position="616"/>
        <end position="678"/>
    </location>
</feature>
<dbReference type="InterPro" id="IPR052744">
    <property type="entry name" value="GPAT/DAPAT"/>
</dbReference>
<feature type="domain" description="Phospholipid/glycerol acyltransferase" evidence="3">
    <location>
        <begin position="42"/>
        <end position="261"/>
    </location>
</feature>
<feature type="transmembrane region" description="Helical" evidence="2">
    <location>
        <begin position="461"/>
        <end position="483"/>
    </location>
</feature>
<evidence type="ECO:0000313" key="5">
    <source>
        <dbReference type="Proteomes" id="UP000310189"/>
    </source>
</evidence>
<reference evidence="4 5" key="1">
    <citation type="submission" date="2019-03" db="EMBL/GenBank/DDBJ databases">
        <title>Sequencing 23 genomes of Wallemia ichthyophaga.</title>
        <authorList>
            <person name="Gostincar C."/>
        </authorList>
    </citation>
    <scope>NUCLEOTIDE SEQUENCE [LARGE SCALE GENOMIC DNA]</scope>
    <source>
        <strain evidence="4 5">EXF-5753</strain>
    </source>
</reference>
<dbReference type="SMART" id="SM00563">
    <property type="entry name" value="PlsC"/>
    <property type="match status" value="1"/>
</dbReference>
<dbReference type="SUPFAM" id="SSF69593">
    <property type="entry name" value="Glycerol-3-phosphate (1)-acyltransferase"/>
    <property type="match status" value="1"/>
</dbReference>
<dbReference type="PANTHER" id="PTHR31605:SF0">
    <property type="entry name" value="GLYCEROL-3-PHOSPHATE O-ACYLTRANSFERASE 1"/>
    <property type="match status" value="1"/>
</dbReference>
<dbReference type="Proteomes" id="UP000310189">
    <property type="component" value="Unassembled WGS sequence"/>
</dbReference>
<dbReference type="GO" id="GO:0016287">
    <property type="term" value="F:glycerone-phosphate O-acyltransferase activity"/>
    <property type="evidence" value="ECO:0007669"/>
    <property type="project" value="TreeGrafter"/>
</dbReference>
<feature type="transmembrane region" description="Helical" evidence="2">
    <location>
        <begin position="403"/>
        <end position="425"/>
    </location>
</feature>
<evidence type="ECO:0000259" key="3">
    <source>
        <dbReference type="SMART" id="SM00563"/>
    </source>
</evidence>
<proteinExistence type="predicted"/>
<feature type="compositionally biased region" description="Basic and acidic residues" evidence="1">
    <location>
        <begin position="775"/>
        <end position="822"/>
    </location>
</feature>
<feature type="region of interest" description="Disordered" evidence="1">
    <location>
        <begin position="767"/>
        <end position="834"/>
    </location>
</feature>
<sequence length="954" mass="107459">MPIISPYFLAILLWRLIIYVFFREVKSRGQRHLESTANQPTIFVAGPHHNQFLDALLLSSEVLRASNRKLSFLTADKSMKRFFIGHMARAMESIPVKRAADAAKPGIGTIYMKHTEPETHVFGIGTAFTQQLSPKMSIALSSSLGGASGEVVEIISDSHVILKKPLSKPQAVKALLAINADATDEAIKYKVLPFIDQEEMYKAVYDKLRDGGCIGIFPEGGSHDRSDLLPLKAGVSVMALGAMAANPNLQVQIVPVGLSYFHAHKFRSRAVIEFGTPRAVPRDLVDLFKQGGNDKRAACANLLDIIYDGLKSVTVQAPDYETLMVIQAGRRLFKTPGQHLTLGQVVELNRRLIAGYLSYKDDAKIIALRNKILKYNRRLQDLGIRDHQVEAATRKSWKTAGLMLYRVWLLLIWGSLALPGAMLHLPVFLTAKYISHRKAKEALAASTVKIKARDVVGSWKVLVSLALIPLLYLYYVILTTYIANRWGEQIGLSDFLIRWSPLFALLSLPYLGISALKFGEVGMDVYKSLPPLFVSLLPWNERELSKIKRMRQELSNELADIIDEYGPKQMEDFEKMNTLPPMPSHIPSEERTQPSSFQWLDEMLFGWSTTKRAAAGSGLGSGIGESQSESRTEEEHADGTHKQRNSLSDYTMPGSFSMGGAHSFSQHTPQAPLTPAPNVLEDGDFDTVVSFLNAPALSPHSLCKFMQFNVFSLCIFCIFDTGIADDDCAPLIGTAMPLKLAHHKSYHPYNAANIERVRQDEEQARLSEQLGVEMGKSEEGKRRLEKLRGRQGERSREKEGKSDDQQHHTNFWEHLEQPEQRKQKQKAQPLNPDMQITQRQSRWYDAHGDPAKAVDRGEDASGYFSGRLKRRREDPLYDSQKKDKNDPLNAINEATSELARHRQSSERRERRDGRDGRDSRYSKDSKRQDHSSTSTSKSKRERREEKERARARLL</sequence>
<feature type="compositionally biased region" description="Basic and acidic residues" evidence="1">
    <location>
        <begin position="941"/>
        <end position="954"/>
    </location>
</feature>
<dbReference type="PANTHER" id="PTHR31605">
    <property type="entry name" value="GLYCEROL-3-PHOSPHATE O-ACYLTRANSFERASE 1"/>
    <property type="match status" value="1"/>
</dbReference>
<gene>
    <name evidence="4" type="ORF">E3P99_01162</name>
</gene>
<comment type="caution">
    <text evidence="4">The sequence shown here is derived from an EMBL/GenBank/DDBJ whole genome shotgun (WGS) entry which is preliminary data.</text>
</comment>
<evidence type="ECO:0000313" key="4">
    <source>
        <dbReference type="EMBL" id="TIA91263.1"/>
    </source>
</evidence>